<keyword evidence="2" id="KW-1185">Reference proteome</keyword>
<dbReference type="EMBL" id="JAAMPC010000010">
    <property type="protein sequence ID" value="KAG2285609.1"/>
    <property type="molecule type" value="Genomic_DNA"/>
</dbReference>
<proteinExistence type="predicted"/>
<reference evidence="1 2" key="1">
    <citation type="submission" date="2020-02" db="EMBL/GenBank/DDBJ databases">
        <authorList>
            <person name="Ma Q."/>
            <person name="Huang Y."/>
            <person name="Song X."/>
            <person name="Pei D."/>
        </authorList>
    </citation>
    <scope>NUCLEOTIDE SEQUENCE [LARGE SCALE GENOMIC DNA]</scope>
    <source>
        <strain evidence="1">Sxm20200214</strain>
        <tissue evidence="1">Leaf</tissue>
    </source>
</reference>
<sequence>MEGEERGYWRWSKRDFFPEESFQSFGSYRAALSQTCSRFKNRLVSRSDDETERVELRKQSENEMKRCLTWWDLVWFGFGSVIGLD</sequence>
<organism evidence="1 2">
    <name type="scientific">Brassica carinata</name>
    <name type="common">Ethiopian mustard</name>
    <name type="synonym">Abyssinian cabbage</name>
    <dbReference type="NCBI Taxonomy" id="52824"/>
    <lineage>
        <taxon>Eukaryota</taxon>
        <taxon>Viridiplantae</taxon>
        <taxon>Streptophyta</taxon>
        <taxon>Embryophyta</taxon>
        <taxon>Tracheophyta</taxon>
        <taxon>Spermatophyta</taxon>
        <taxon>Magnoliopsida</taxon>
        <taxon>eudicotyledons</taxon>
        <taxon>Gunneridae</taxon>
        <taxon>Pentapetalae</taxon>
        <taxon>rosids</taxon>
        <taxon>malvids</taxon>
        <taxon>Brassicales</taxon>
        <taxon>Brassicaceae</taxon>
        <taxon>Brassiceae</taxon>
        <taxon>Brassica</taxon>
    </lineage>
</organism>
<protein>
    <submittedName>
        <fullName evidence="1">Uncharacterized protein</fullName>
    </submittedName>
</protein>
<dbReference type="Proteomes" id="UP000886595">
    <property type="component" value="Unassembled WGS sequence"/>
</dbReference>
<dbReference type="OrthoDB" id="3900342at2759"/>
<evidence type="ECO:0000313" key="1">
    <source>
        <dbReference type="EMBL" id="KAG2285609.1"/>
    </source>
</evidence>
<comment type="caution">
    <text evidence="1">The sequence shown here is derived from an EMBL/GenBank/DDBJ whole genome shotgun (WGS) entry which is preliminary data.</text>
</comment>
<accession>A0A8X7RHT6</accession>
<gene>
    <name evidence="1" type="ORF">Bca52824_045213</name>
</gene>
<name>A0A8X7RHT6_BRACI</name>
<dbReference type="AlphaFoldDB" id="A0A8X7RHT6"/>
<evidence type="ECO:0000313" key="2">
    <source>
        <dbReference type="Proteomes" id="UP000886595"/>
    </source>
</evidence>